<keyword evidence="7 10" id="KW-0235">DNA replication</keyword>
<dbReference type="NCBIfam" id="TIGR00663">
    <property type="entry name" value="dnan"/>
    <property type="match status" value="1"/>
</dbReference>
<accession>A0AAT9L9T8</accession>
<dbReference type="CDD" id="cd00140">
    <property type="entry name" value="beta_clamp"/>
    <property type="match status" value="1"/>
</dbReference>
<feature type="domain" description="DNA polymerase III beta sliding clamp central" evidence="12">
    <location>
        <begin position="130"/>
        <end position="240"/>
    </location>
</feature>
<feature type="domain" description="DNA polymerase III beta sliding clamp N-terminal" evidence="11">
    <location>
        <begin position="1"/>
        <end position="118"/>
    </location>
</feature>
<evidence type="ECO:0000256" key="2">
    <source>
        <dbReference type="ARBA" id="ARBA00010752"/>
    </source>
</evidence>
<reference evidence="14" key="2">
    <citation type="journal article" date="2023" name="Biology">
        <title>Prokaryotic Life Associated with Coal-Fire Gas Vents Revealed by Metagenomics.</title>
        <authorList>
            <person name="Kadnikov V.V."/>
            <person name="Mardanov A.V."/>
            <person name="Beletsky A.V."/>
            <person name="Karnachuk O.V."/>
            <person name="Ravin N.V."/>
        </authorList>
    </citation>
    <scope>NUCLEOTIDE SEQUENCE</scope>
    <source>
        <strain evidence="14">Bu02</strain>
    </source>
</reference>
<evidence type="ECO:0000256" key="6">
    <source>
        <dbReference type="ARBA" id="ARBA00022695"/>
    </source>
</evidence>
<reference evidence="14" key="1">
    <citation type="submission" date="2020-10" db="EMBL/GenBank/DDBJ databases">
        <authorList>
            <person name="Kadnikov V."/>
            <person name="Beletsky A.V."/>
            <person name="Mardanov A.V."/>
            <person name="Karnachuk O.V."/>
            <person name="Ravin N.V."/>
        </authorList>
    </citation>
    <scope>NUCLEOTIDE SEQUENCE</scope>
    <source>
        <strain evidence="14">Bu02</strain>
    </source>
</reference>
<dbReference type="Pfam" id="PF00712">
    <property type="entry name" value="DNA_pol3_beta"/>
    <property type="match status" value="1"/>
</dbReference>
<dbReference type="GO" id="GO:0003887">
    <property type="term" value="F:DNA-directed DNA polymerase activity"/>
    <property type="evidence" value="ECO:0007669"/>
    <property type="project" value="UniProtKB-UniRule"/>
</dbReference>
<comment type="subcellular location">
    <subcellularLocation>
        <location evidence="1 10">Cytoplasm</location>
    </subcellularLocation>
</comment>
<sequence length="378" mass="41118">MNLTITRENLVWLVETASRPIPPRTTLPTIKGCLIEALSDRVIFSGTNLDWGVRASSEAEVTSSGSLVVSSKLLQDVVRTIVTPEVTMSLDASAWALSVKSGTSEMVLNAVPADDFPKWPETSGGEKVSLKADMFRELVKIGASCAVTNPTRPLWGACLLDLQEDRVVAVSTDQFALSRAVARVKAKPGRAIIPANVLQDIARLKDTEDSDEITFEISDSYIYFTSRNLSCFSRLIEGQYYAYEQVIPKTFTSSARVSTEALARAASRAAIVASEEDRAMRIIVDRSAKTLVVKAGSPDKGKMEETIPAEITGEHMEIWVQHKYILQALGRISTEETFVGLTGQVSPMKIEPVPNDGSRNGGVEATFVIMPMSPKGAF</sequence>
<organism evidence="14">
    <name type="scientific">Candidatus Fermentithermobacillus carboniphilus</name>
    <dbReference type="NCBI Taxonomy" id="3085328"/>
    <lineage>
        <taxon>Bacteria</taxon>
        <taxon>Bacillati</taxon>
        <taxon>Bacillota</taxon>
        <taxon>Candidatus Fermentithermobacillia</taxon>
        <taxon>Candidatus Fermentithermobacillales</taxon>
        <taxon>Candidatus Fermentithermobacillaceae</taxon>
        <taxon>Candidatus Fermentithermobacillus</taxon>
    </lineage>
</organism>
<evidence type="ECO:0000256" key="7">
    <source>
        <dbReference type="ARBA" id="ARBA00022705"/>
    </source>
</evidence>
<dbReference type="GO" id="GO:0005737">
    <property type="term" value="C:cytoplasm"/>
    <property type="evidence" value="ECO:0007669"/>
    <property type="project" value="UniProtKB-SubCell"/>
</dbReference>
<keyword evidence="5 10" id="KW-0808">Transferase</keyword>
<dbReference type="InterPro" id="IPR022637">
    <property type="entry name" value="DNA_polIII_beta_cen"/>
</dbReference>
<dbReference type="PANTHER" id="PTHR30478:SF0">
    <property type="entry name" value="BETA SLIDING CLAMP"/>
    <property type="match status" value="1"/>
</dbReference>
<evidence type="ECO:0000313" key="14">
    <source>
        <dbReference type="EMBL" id="QUL97841.1"/>
    </source>
</evidence>
<dbReference type="GO" id="GO:0008408">
    <property type="term" value="F:3'-5' exonuclease activity"/>
    <property type="evidence" value="ECO:0007669"/>
    <property type="project" value="InterPro"/>
</dbReference>
<dbReference type="GO" id="GO:0009360">
    <property type="term" value="C:DNA polymerase III complex"/>
    <property type="evidence" value="ECO:0007669"/>
    <property type="project" value="InterPro"/>
</dbReference>
<dbReference type="Gene3D" id="3.10.150.10">
    <property type="entry name" value="DNA Polymerase III, subunit A, domain 2"/>
    <property type="match status" value="1"/>
</dbReference>
<dbReference type="GO" id="GO:0006271">
    <property type="term" value="P:DNA strand elongation involved in DNA replication"/>
    <property type="evidence" value="ECO:0007669"/>
    <property type="project" value="TreeGrafter"/>
</dbReference>
<evidence type="ECO:0000259" key="11">
    <source>
        <dbReference type="Pfam" id="PF00712"/>
    </source>
</evidence>
<comment type="function">
    <text evidence="10">Confers DNA tethering and processivity to DNA polymerases and other proteins. Acts as a clamp, forming a ring around DNA (a reaction catalyzed by the clamp-loading complex) which diffuses in an ATP-independent manner freely and bidirectionally along dsDNA. Initially characterized for its ability to contact the catalytic subunit of DNA polymerase III (Pol III), a complex, multichain enzyme responsible for most of the replicative synthesis in bacteria; Pol III exhibits 3'-5' exonuclease proofreading activity. The beta chain is required for initiation of replication as well as for processivity of DNA replication.</text>
</comment>
<dbReference type="SMART" id="SM00480">
    <property type="entry name" value="POL3Bc"/>
    <property type="match status" value="1"/>
</dbReference>
<dbReference type="InterPro" id="IPR022634">
    <property type="entry name" value="DNA_polIII_beta_N"/>
</dbReference>
<dbReference type="GO" id="GO:0003677">
    <property type="term" value="F:DNA binding"/>
    <property type="evidence" value="ECO:0007669"/>
    <property type="project" value="UniProtKB-UniRule"/>
</dbReference>
<evidence type="ECO:0000259" key="12">
    <source>
        <dbReference type="Pfam" id="PF02767"/>
    </source>
</evidence>
<keyword evidence="9" id="KW-0238">DNA-binding</keyword>
<evidence type="ECO:0000256" key="3">
    <source>
        <dbReference type="ARBA" id="ARBA00021035"/>
    </source>
</evidence>
<dbReference type="PIRSF" id="PIRSF000804">
    <property type="entry name" value="DNA_pol_III_b"/>
    <property type="match status" value="1"/>
</dbReference>
<dbReference type="Gene3D" id="3.70.10.10">
    <property type="match status" value="1"/>
</dbReference>
<keyword evidence="4 10" id="KW-0963">Cytoplasm</keyword>
<dbReference type="EMBL" id="CP062796">
    <property type="protein sequence ID" value="QUL97841.1"/>
    <property type="molecule type" value="Genomic_DNA"/>
</dbReference>
<evidence type="ECO:0000256" key="5">
    <source>
        <dbReference type="ARBA" id="ARBA00022679"/>
    </source>
</evidence>
<dbReference type="PANTHER" id="PTHR30478">
    <property type="entry name" value="DNA POLYMERASE III SUBUNIT BETA"/>
    <property type="match status" value="1"/>
</dbReference>
<feature type="domain" description="DNA polymerase III beta sliding clamp C-terminal" evidence="13">
    <location>
        <begin position="245"/>
        <end position="358"/>
    </location>
</feature>
<dbReference type="InterPro" id="IPR001001">
    <property type="entry name" value="DNA_polIII_beta"/>
</dbReference>
<dbReference type="InterPro" id="IPR022635">
    <property type="entry name" value="DNA_polIII_beta_C"/>
</dbReference>
<proteinExistence type="inferred from homology"/>
<evidence type="ECO:0000256" key="4">
    <source>
        <dbReference type="ARBA" id="ARBA00022490"/>
    </source>
</evidence>
<dbReference type="Pfam" id="PF02768">
    <property type="entry name" value="DNA_pol3_beta_3"/>
    <property type="match status" value="1"/>
</dbReference>
<name>A0AAT9L9T8_9FIRM</name>
<comment type="similarity">
    <text evidence="2 10">Belongs to the beta sliding clamp family.</text>
</comment>
<dbReference type="InterPro" id="IPR046938">
    <property type="entry name" value="DNA_clamp_sf"/>
</dbReference>
<gene>
    <name evidence="14" type="primary">dnaN</name>
    <name evidence="14" type="ORF">IMF26_07020</name>
</gene>
<dbReference type="Pfam" id="PF02767">
    <property type="entry name" value="DNA_pol3_beta_2"/>
    <property type="match status" value="1"/>
</dbReference>
<keyword evidence="8 10" id="KW-0239">DNA-directed DNA polymerase</keyword>
<evidence type="ECO:0000256" key="1">
    <source>
        <dbReference type="ARBA" id="ARBA00004496"/>
    </source>
</evidence>
<evidence type="ECO:0000256" key="9">
    <source>
        <dbReference type="ARBA" id="ARBA00023125"/>
    </source>
</evidence>
<evidence type="ECO:0000256" key="10">
    <source>
        <dbReference type="PIRNR" id="PIRNR000804"/>
    </source>
</evidence>
<evidence type="ECO:0000259" key="13">
    <source>
        <dbReference type="Pfam" id="PF02768"/>
    </source>
</evidence>
<dbReference type="KEGG" id="fcz:IMF26_07020"/>
<dbReference type="SUPFAM" id="SSF55979">
    <property type="entry name" value="DNA clamp"/>
    <property type="match status" value="3"/>
</dbReference>
<evidence type="ECO:0000256" key="8">
    <source>
        <dbReference type="ARBA" id="ARBA00022932"/>
    </source>
</evidence>
<comment type="subunit">
    <text evidence="10">Forms a ring-shaped head-to-tail homodimer around DNA.</text>
</comment>
<keyword evidence="6 10" id="KW-0548">Nucleotidyltransferase</keyword>
<dbReference type="AlphaFoldDB" id="A0AAT9L9T8"/>
<protein>
    <recommendedName>
        <fullName evidence="3 10">Beta sliding clamp</fullName>
    </recommendedName>
</protein>